<protein>
    <submittedName>
        <fullName evidence="1">Endonuclease-reverse transcriptase</fullName>
    </submittedName>
</protein>
<organism evidence="1 2">
    <name type="scientific">Plakobranchus ocellatus</name>
    <dbReference type="NCBI Taxonomy" id="259542"/>
    <lineage>
        <taxon>Eukaryota</taxon>
        <taxon>Metazoa</taxon>
        <taxon>Spiralia</taxon>
        <taxon>Lophotrochozoa</taxon>
        <taxon>Mollusca</taxon>
        <taxon>Gastropoda</taxon>
        <taxon>Heterobranchia</taxon>
        <taxon>Euthyneura</taxon>
        <taxon>Panpulmonata</taxon>
        <taxon>Sacoglossa</taxon>
        <taxon>Placobranchoidea</taxon>
        <taxon>Plakobranchidae</taxon>
        <taxon>Plakobranchus</taxon>
    </lineage>
</organism>
<dbReference type="AlphaFoldDB" id="A0AAV4AQH6"/>
<gene>
    <name evidence="1" type="ORF">PoB_003611300</name>
</gene>
<proteinExistence type="predicted"/>
<sequence length="109" mass="12343">MSVLRISNAVARAGSNQKKEILNRWSEYFEDLFKDERCEKPKIEKNIEGPATLKEEVEAAIKKMKNGKATRPDNIPVEIIKVLDNLEIALTMKLLNAIHHSGTIPEDLC</sequence>
<keyword evidence="1" id="KW-0540">Nuclease</keyword>
<keyword evidence="1" id="KW-0255">Endonuclease</keyword>
<dbReference type="GO" id="GO:0004519">
    <property type="term" value="F:endonuclease activity"/>
    <property type="evidence" value="ECO:0007669"/>
    <property type="project" value="UniProtKB-KW"/>
</dbReference>
<reference evidence="1 2" key="1">
    <citation type="journal article" date="2021" name="Elife">
        <title>Chloroplast acquisition without the gene transfer in kleptoplastic sea slugs, Plakobranchus ocellatus.</title>
        <authorList>
            <person name="Maeda T."/>
            <person name="Takahashi S."/>
            <person name="Yoshida T."/>
            <person name="Shimamura S."/>
            <person name="Takaki Y."/>
            <person name="Nagai Y."/>
            <person name="Toyoda A."/>
            <person name="Suzuki Y."/>
            <person name="Arimoto A."/>
            <person name="Ishii H."/>
            <person name="Satoh N."/>
            <person name="Nishiyama T."/>
            <person name="Hasebe M."/>
            <person name="Maruyama T."/>
            <person name="Minagawa J."/>
            <person name="Obokata J."/>
            <person name="Shigenobu S."/>
        </authorList>
    </citation>
    <scope>NUCLEOTIDE SEQUENCE [LARGE SCALE GENOMIC DNA]</scope>
</reference>
<dbReference type="Proteomes" id="UP000735302">
    <property type="component" value="Unassembled WGS sequence"/>
</dbReference>
<comment type="caution">
    <text evidence="1">The sequence shown here is derived from an EMBL/GenBank/DDBJ whole genome shotgun (WGS) entry which is preliminary data.</text>
</comment>
<keyword evidence="1" id="KW-0378">Hydrolase</keyword>
<name>A0AAV4AQH6_9GAST</name>
<evidence type="ECO:0000313" key="1">
    <source>
        <dbReference type="EMBL" id="GFO09608.1"/>
    </source>
</evidence>
<accession>A0AAV4AQH6</accession>
<dbReference type="EMBL" id="BLXT01004113">
    <property type="protein sequence ID" value="GFO09608.1"/>
    <property type="molecule type" value="Genomic_DNA"/>
</dbReference>
<keyword evidence="2" id="KW-1185">Reference proteome</keyword>
<evidence type="ECO:0000313" key="2">
    <source>
        <dbReference type="Proteomes" id="UP000735302"/>
    </source>
</evidence>